<dbReference type="PANTHER" id="PTHR30337:SF0">
    <property type="entry name" value="NUCLEASE SBCCD SUBUNIT D"/>
    <property type="match status" value="1"/>
</dbReference>
<dbReference type="RefSeq" id="WP_004913889.1">
    <property type="nucleotide sequence ID" value="NZ_ASYZ01000019.1"/>
</dbReference>
<dbReference type="GO" id="GO:0008408">
    <property type="term" value="F:3'-5' exonuclease activity"/>
    <property type="evidence" value="ECO:0007669"/>
    <property type="project" value="InterPro"/>
</dbReference>
<organism evidence="10 11">
    <name type="scientific">Acinetobacter junii CIP 107470 = MTCC 11364</name>
    <dbReference type="NCBI Taxonomy" id="1217666"/>
    <lineage>
        <taxon>Bacteria</taxon>
        <taxon>Pseudomonadati</taxon>
        <taxon>Pseudomonadota</taxon>
        <taxon>Gammaproteobacteria</taxon>
        <taxon>Moraxellales</taxon>
        <taxon>Moraxellaceae</taxon>
        <taxon>Acinetobacter</taxon>
    </lineage>
</organism>
<reference evidence="10 11" key="1">
    <citation type="submission" date="2013-05" db="EMBL/GenBank/DDBJ databases">
        <title>Genome assembly of Acinetobacter junii MTCC 11364.</title>
        <authorList>
            <person name="Khatri I."/>
            <person name="Singh N.K."/>
            <person name="Subramanian S."/>
            <person name="Mayilraj S."/>
        </authorList>
    </citation>
    <scope>NUCLEOTIDE SEQUENCE [LARGE SCALE GENOMIC DNA]</scope>
    <source>
        <strain evidence="10 11">MTCC 11364</strain>
    </source>
</reference>
<dbReference type="GO" id="GO:0006260">
    <property type="term" value="P:DNA replication"/>
    <property type="evidence" value="ECO:0007669"/>
    <property type="project" value="UniProtKB-KW"/>
</dbReference>
<keyword evidence="6 7" id="KW-0269">Exonuclease</keyword>
<dbReference type="InterPro" id="IPR004593">
    <property type="entry name" value="SbcD"/>
</dbReference>
<evidence type="ECO:0000256" key="4">
    <source>
        <dbReference type="ARBA" id="ARBA00022722"/>
    </source>
</evidence>
<keyword evidence="7" id="KW-0233">DNA recombination</keyword>
<evidence type="ECO:0000256" key="3">
    <source>
        <dbReference type="ARBA" id="ARBA00013365"/>
    </source>
</evidence>
<dbReference type="AlphaFoldDB" id="S7WVR8"/>
<keyword evidence="4 7" id="KW-0540">Nuclease</keyword>
<dbReference type="Pfam" id="PF00149">
    <property type="entry name" value="Metallophos"/>
    <property type="match status" value="1"/>
</dbReference>
<keyword evidence="7" id="KW-0235">DNA replication</keyword>
<dbReference type="Pfam" id="PF12320">
    <property type="entry name" value="SbcD_C"/>
    <property type="match status" value="1"/>
</dbReference>
<evidence type="ECO:0000256" key="2">
    <source>
        <dbReference type="ARBA" id="ARBA00011322"/>
    </source>
</evidence>
<dbReference type="SUPFAM" id="SSF56300">
    <property type="entry name" value="Metallo-dependent phosphatases"/>
    <property type="match status" value="1"/>
</dbReference>
<evidence type="ECO:0000256" key="6">
    <source>
        <dbReference type="ARBA" id="ARBA00022839"/>
    </source>
</evidence>
<dbReference type="InterPro" id="IPR029052">
    <property type="entry name" value="Metallo-depent_PP-like"/>
</dbReference>
<feature type="domain" description="Nuclease SbcCD subunit D C-terminal" evidence="9">
    <location>
        <begin position="288"/>
        <end position="387"/>
    </location>
</feature>
<dbReference type="eggNOG" id="COG0420">
    <property type="taxonomic scope" value="Bacteria"/>
</dbReference>
<protein>
    <recommendedName>
        <fullName evidence="3 7">Nuclease SbcCD subunit D</fullName>
    </recommendedName>
</protein>
<dbReference type="GO" id="GO:0004519">
    <property type="term" value="F:endonuclease activity"/>
    <property type="evidence" value="ECO:0007669"/>
    <property type="project" value="UniProtKB-KW"/>
</dbReference>
<dbReference type="PANTHER" id="PTHR30337">
    <property type="entry name" value="COMPONENT OF ATP-DEPENDENT DSDNA EXONUCLEASE"/>
    <property type="match status" value="1"/>
</dbReference>
<dbReference type="NCBIfam" id="TIGR00619">
    <property type="entry name" value="sbcd"/>
    <property type="match status" value="1"/>
</dbReference>
<name>S7WVR8_ACIJU</name>
<keyword evidence="7" id="KW-0255">Endonuclease</keyword>
<evidence type="ECO:0000259" key="9">
    <source>
        <dbReference type="Pfam" id="PF12320"/>
    </source>
</evidence>
<evidence type="ECO:0000256" key="5">
    <source>
        <dbReference type="ARBA" id="ARBA00022801"/>
    </source>
</evidence>
<proteinExistence type="inferred from homology"/>
<comment type="subunit">
    <text evidence="2 7">Heterodimer of SbcC and SbcD.</text>
</comment>
<gene>
    <name evidence="7" type="primary">sbcD</name>
    <name evidence="10" type="ORF">L292_1406</name>
</gene>
<dbReference type="InterPro" id="IPR004843">
    <property type="entry name" value="Calcineurin-like_PHP"/>
</dbReference>
<accession>S7WVR8</accession>
<dbReference type="InterPro" id="IPR041796">
    <property type="entry name" value="Mre11_N"/>
</dbReference>
<evidence type="ECO:0000313" key="11">
    <source>
        <dbReference type="Proteomes" id="UP000018420"/>
    </source>
</evidence>
<comment type="caution">
    <text evidence="10">The sequence shown here is derived from an EMBL/GenBank/DDBJ whole genome shotgun (WGS) entry which is preliminary data.</text>
</comment>
<dbReference type="InterPro" id="IPR026843">
    <property type="entry name" value="SbcD_C"/>
</dbReference>
<dbReference type="Gene3D" id="3.60.21.10">
    <property type="match status" value="1"/>
</dbReference>
<feature type="domain" description="Calcineurin-like phosphoesterase" evidence="8">
    <location>
        <begin position="4"/>
        <end position="234"/>
    </location>
</feature>
<comment type="similarity">
    <text evidence="1 7">Belongs to the SbcD family.</text>
</comment>
<evidence type="ECO:0000313" key="10">
    <source>
        <dbReference type="EMBL" id="EPR87225.1"/>
    </source>
</evidence>
<dbReference type="CDD" id="cd00840">
    <property type="entry name" value="MPP_Mre11_N"/>
    <property type="match status" value="1"/>
</dbReference>
<evidence type="ECO:0000259" key="8">
    <source>
        <dbReference type="Pfam" id="PF00149"/>
    </source>
</evidence>
<evidence type="ECO:0000256" key="1">
    <source>
        <dbReference type="ARBA" id="ARBA00010555"/>
    </source>
</evidence>
<keyword evidence="5 7" id="KW-0378">Hydrolase</keyword>
<sequence length="416" mass="47992">MTVRFFHTSDWHLGQFFYNHSRHYEHEQFLTWLLEQIKQKQPHALLIAGDIFDVINPSSQAQKQLYQFLADAHDLAPQMQTLMIAGNHDSGYRIEQVEPLLEKYNAKTVGVIRWNEDKSLDLDRLILPIYDEQKQIVAWCIALPFLRSAEITGFNENTTNSQNAIAYLHQHLIAEAKRRKTDDQALILMSHAHMQGGETSDSERPIIIGNEEALSTSLFDDSIDYVALGHLHKPQKVGQDHIRYSGSPIPLSFSEINYKHQVLEVTIDPIETGNQVEFEAIAIPRAIQLHKIKGELNDVIQRLKNLPQGVIECIDHREYVDIEYHTATPPQPNLRQQFEDALPKDRYRLVRISRQYLSNQTNAEIESKINLEPPTPEKLFQQIWEKKGYSADDEVTKDFLSLVAEAQKKLEDDQTV</sequence>
<dbReference type="PATRIC" id="fig|1330047.3.peg.314"/>
<comment type="function">
    <text evidence="7">SbcCD cleaves DNA hairpin structures. These structures can inhibit DNA replication and are intermediates in certain DNA recombination reactions. The complex acts as a 3'-&gt;5' double strand exonuclease that can open hairpins. It also has a 5' single-strand endonuclease activity.</text>
</comment>
<dbReference type="GO" id="GO:0006310">
    <property type="term" value="P:DNA recombination"/>
    <property type="evidence" value="ECO:0007669"/>
    <property type="project" value="UniProtKB-KW"/>
</dbReference>
<dbReference type="EMBL" id="ASYZ01000019">
    <property type="protein sequence ID" value="EPR87225.1"/>
    <property type="molecule type" value="Genomic_DNA"/>
</dbReference>
<evidence type="ECO:0000256" key="7">
    <source>
        <dbReference type="RuleBase" id="RU363069"/>
    </source>
</evidence>
<dbReference type="Proteomes" id="UP000018420">
    <property type="component" value="Unassembled WGS sequence"/>
</dbReference>
<dbReference type="InterPro" id="IPR050535">
    <property type="entry name" value="DNA_Repair-Maintenance_Comp"/>
</dbReference>